<dbReference type="HOGENOM" id="CLU_145578_0_0_1"/>
<keyword evidence="1" id="KW-1133">Transmembrane helix</keyword>
<reference evidence="3" key="2">
    <citation type="submission" date="2015-01" db="EMBL/GenBank/DDBJ databases">
        <title>Evolutionary Origins and Diversification of the Mycorrhizal Mutualists.</title>
        <authorList>
            <consortium name="DOE Joint Genome Institute"/>
            <consortium name="Mycorrhizal Genomics Consortium"/>
            <person name="Kohler A."/>
            <person name="Kuo A."/>
            <person name="Nagy L.G."/>
            <person name="Floudas D."/>
            <person name="Copeland A."/>
            <person name="Barry K.W."/>
            <person name="Cichocki N."/>
            <person name="Veneault-Fourrey C."/>
            <person name="LaButti K."/>
            <person name="Lindquist E.A."/>
            <person name="Lipzen A."/>
            <person name="Lundell T."/>
            <person name="Morin E."/>
            <person name="Murat C."/>
            <person name="Riley R."/>
            <person name="Ohm R."/>
            <person name="Sun H."/>
            <person name="Tunlid A."/>
            <person name="Henrissat B."/>
            <person name="Grigoriev I.V."/>
            <person name="Hibbett D.S."/>
            <person name="Martin F."/>
        </authorList>
    </citation>
    <scope>NUCLEOTIDE SEQUENCE [LARGE SCALE GENOMIC DNA]</scope>
    <source>
        <strain evidence="3">MAFF 305830</strain>
    </source>
</reference>
<protein>
    <submittedName>
        <fullName evidence="2">Uncharacterized protein</fullName>
    </submittedName>
</protein>
<keyword evidence="3" id="KW-1185">Reference proteome</keyword>
<evidence type="ECO:0000256" key="1">
    <source>
        <dbReference type="SAM" id="Phobius"/>
    </source>
</evidence>
<keyword evidence="1" id="KW-0472">Membrane</keyword>
<feature type="transmembrane region" description="Helical" evidence="1">
    <location>
        <begin position="12"/>
        <end position="33"/>
    </location>
</feature>
<evidence type="ECO:0000313" key="3">
    <source>
        <dbReference type="Proteomes" id="UP000054097"/>
    </source>
</evidence>
<feature type="transmembrane region" description="Helical" evidence="1">
    <location>
        <begin position="79"/>
        <end position="98"/>
    </location>
</feature>
<dbReference type="Proteomes" id="UP000054097">
    <property type="component" value="Unassembled WGS sequence"/>
</dbReference>
<dbReference type="OrthoDB" id="3214267at2759"/>
<reference evidence="2 3" key="1">
    <citation type="submission" date="2014-04" db="EMBL/GenBank/DDBJ databases">
        <authorList>
            <consortium name="DOE Joint Genome Institute"/>
            <person name="Kuo A."/>
            <person name="Zuccaro A."/>
            <person name="Kohler A."/>
            <person name="Nagy L.G."/>
            <person name="Floudas D."/>
            <person name="Copeland A."/>
            <person name="Barry K.W."/>
            <person name="Cichocki N."/>
            <person name="Veneault-Fourrey C."/>
            <person name="LaButti K."/>
            <person name="Lindquist E.A."/>
            <person name="Lipzen A."/>
            <person name="Lundell T."/>
            <person name="Morin E."/>
            <person name="Murat C."/>
            <person name="Sun H."/>
            <person name="Tunlid A."/>
            <person name="Henrissat B."/>
            <person name="Grigoriev I.V."/>
            <person name="Hibbett D.S."/>
            <person name="Martin F."/>
            <person name="Nordberg H.P."/>
            <person name="Cantor M.N."/>
            <person name="Hua S.X."/>
        </authorList>
    </citation>
    <scope>NUCLEOTIDE SEQUENCE [LARGE SCALE GENOMIC DNA]</scope>
    <source>
        <strain evidence="2 3">MAFF 305830</strain>
    </source>
</reference>
<feature type="transmembrane region" description="Helical" evidence="1">
    <location>
        <begin position="53"/>
        <end position="72"/>
    </location>
</feature>
<dbReference type="AlphaFoldDB" id="A0A0C3ACF1"/>
<gene>
    <name evidence="2" type="ORF">M408DRAFT_28807</name>
</gene>
<evidence type="ECO:0000313" key="2">
    <source>
        <dbReference type="EMBL" id="KIM22345.1"/>
    </source>
</evidence>
<sequence>MDRATRSEGLGNAPFHGVFHTILSIIILGLSAFLFSKFKEGGDNEFGPLRNVYLYDLIVSALAIAGGLLICLPIIGRPIVLAIALLLPLLYIAGFGWTEYEHHVHQQFMPHDGVAIALLVFLGLAAFLGLFAFIAEISMFRHRRATTKGPVV</sequence>
<proteinExistence type="predicted"/>
<name>A0A0C3ACF1_SERVB</name>
<feature type="transmembrane region" description="Helical" evidence="1">
    <location>
        <begin position="113"/>
        <end position="134"/>
    </location>
</feature>
<organism evidence="2 3">
    <name type="scientific">Serendipita vermifera MAFF 305830</name>
    <dbReference type="NCBI Taxonomy" id="933852"/>
    <lineage>
        <taxon>Eukaryota</taxon>
        <taxon>Fungi</taxon>
        <taxon>Dikarya</taxon>
        <taxon>Basidiomycota</taxon>
        <taxon>Agaricomycotina</taxon>
        <taxon>Agaricomycetes</taxon>
        <taxon>Sebacinales</taxon>
        <taxon>Serendipitaceae</taxon>
        <taxon>Serendipita</taxon>
    </lineage>
</organism>
<accession>A0A0C3ACF1</accession>
<keyword evidence="1" id="KW-0812">Transmembrane</keyword>
<dbReference type="EMBL" id="KN824358">
    <property type="protein sequence ID" value="KIM22345.1"/>
    <property type="molecule type" value="Genomic_DNA"/>
</dbReference>